<dbReference type="PANTHER" id="PTHR10357">
    <property type="entry name" value="ALPHA-AMYLASE FAMILY MEMBER"/>
    <property type="match status" value="1"/>
</dbReference>
<feature type="domain" description="Glycosyl hydrolase family 13 catalytic" evidence="6">
    <location>
        <begin position="38"/>
        <end position="338"/>
    </location>
</feature>
<dbReference type="Pfam" id="PF22026">
    <property type="entry name" value="Alpha-amylase_C_2"/>
    <property type="match status" value="1"/>
</dbReference>
<dbReference type="Proteomes" id="UP000310334">
    <property type="component" value="Unassembled WGS sequence"/>
</dbReference>
<keyword evidence="2" id="KW-0479">Metal-binding</keyword>
<keyword evidence="8" id="KW-1185">Reference proteome</keyword>
<comment type="cofactor">
    <cofactor evidence="1">
        <name>Ca(2+)</name>
        <dbReference type="ChEBI" id="CHEBI:29108"/>
    </cofactor>
</comment>
<evidence type="ECO:0000256" key="4">
    <source>
        <dbReference type="SAM" id="Phobius"/>
    </source>
</evidence>
<keyword evidence="7" id="KW-0456">Lyase</keyword>
<dbReference type="SMART" id="SM00642">
    <property type="entry name" value="Aamy"/>
    <property type="match status" value="1"/>
</dbReference>
<evidence type="ECO:0000259" key="6">
    <source>
        <dbReference type="SMART" id="SM00642"/>
    </source>
</evidence>
<evidence type="ECO:0000313" key="8">
    <source>
        <dbReference type="Proteomes" id="UP000310334"/>
    </source>
</evidence>
<feature type="transmembrane region" description="Helical" evidence="4">
    <location>
        <begin position="434"/>
        <end position="454"/>
    </location>
</feature>
<dbReference type="InterPro" id="IPR054174">
    <property type="entry name" value="Alpha-amylase-like_C"/>
</dbReference>
<dbReference type="OrthoDB" id="9805159at2"/>
<proteinExistence type="predicted"/>
<comment type="caution">
    <text evidence="7">The sequence shown here is derived from an EMBL/GenBank/DDBJ whole genome shotgun (WGS) entry which is preliminary data.</text>
</comment>
<reference evidence="7 8" key="1">
    <citation type="submission" date="2019-04" db="EMBL/GenBank/DDBJ databases">
        <title>Bacillus sediminilitoris sp. nov., isolated from a tidal flat sediment on the East China Sea.</title>
        <authorList>
            <person name="Wei Y."/>
            <person name="Mao H."/>
            <person name="Fang J."/>
        </authorList>
    </citation>
    <scope>NUCLEOTIDE SEQUENCE [LARGE SCALE GENOMIC DNA]</scope>
    <source>
        <strain evidence="7 8">DSL-17</strain>
    </source>
</reference>
<sequence length="463" mass="52825">MCKQAIKRLLIPFLLFYAIPVNAVEKEEKTWQEELMYYIEIDRFNNGNPHNDGVDADPENPSAYHGGDLEGIIKRLDYIKEMGFTAIIISSIFATDESPYSGGLVEDYRKVDEHFGSFEDLQGLIAEAHKRDMKIMLDFMVNQGESAHSVSKDVLIEEAKWWVEETKIDGYYINDADTIDTEFWEDFQSKLGKKSENFYLIGSLRDNQEKVIANYLEAGFDSILNEHFYKEASAAFANVDQPFADVTKVVESSHSNSPFIDNNKTVRFTRNAIENNQHPGNRLKIAFSYMYTIPGTPVVYYGTEIAIDGGKPPENRPLMNFQPEEELIDYISKLAKIRDSFPSLTKGDYEVLYEKDGMILFKRSFQDETVIIVINNTSASQKVKVSAAEIVSNKELRGLLTGNTVQDANGEYEFIIDREQAEIYEIKDKTGINIPLISVFVLVPLLFILFLIIAKKRGQRNHL</sequence>
<keyword evidence="4" id="KW-1133">Transmembrane helix</keyword>
<dbReference type="GO" id="GO:0005975">
    <property type="term" value="P:carbohydrate metabolic process"/>
    <property type="evidence" value="ECO:0007669"/>
    <property type="project" value="InterPro"/>
</dbReference>
<dbReference type="GO" id="GO:0016829">
    <property type="term" value="F:lyase activity"/>
    <property type="evidence" value="ECO:0007669"/>
    <property type="project" value="UniProtKB-KW"/>
</dbReference>
<evidence type="ECO:0000256" key="1">
    <source>
        <dbReference type="ARBA" id="ARBA00001913"/>
    </source>
</evidence>
<name>A0A4S4BYB6_9BACI</name>
<dbReference type="AlphaFoldDB" id="A0A4S4BYB6"/>
<dbReference type="Gene3D" id="2.60.40.1180">
    <property type="entry name" value="Golgi alpha-mannosidase II"/>
    <property type="match status" value="1"/>
</dbReference>
<feature type="signal peptide" evidence="5">
    <location>
        <begin position="1"/>
        <end position="23"/>
    </location>
</feature>
<gene>
    <name evidence="7" type="ORF">E6W99_11335</name>
</gene>
<accession>A0A4S4BYB6</accession>
<keyword evidence="3 5" id="KW-0732">Signal</keyword>
<dbReference type="InterPro" id="IPR006047">
    <property type="entry name" value="GH13_cat_dom"/>
</dbReference>
<dbReference type="SUPFAM" id="SSF51011">
    <property type="entry name" value="Glycosyl hydrolase domain"/>
    <property type="match status" value="1"/>
</dbReference>
<protein>
    <submittedName>
        <fullName evidence="7">Alpha-amlyase</fullName>
    </submittedName>
</protein>
<evidence type="ECO:0000256" key="5">
    <source>
        <dbReference type="SAM" id="SignalP"/>
    </source>
</evidence>
<dbReference type="PANTHER" id="PTHR10357:SF215">
    <property type="entry name" value="ALPHA-AMYLASE 1"/>
    <property type="match status" value="1"/>
</dbReference>
<dbReference type="Pfam" id="PF00128">
    <property type="entry name" value="Alpha-amylase"/>
    <property type="match status" value="2"/>
</dbReference>
<dbReference type="SUPFAM" id="SSF51445">
    <property type="entry name" value="(Trans)glycosidases"/>
    <property type="match status" value="1"/>
</dbReference>
<dbReference type="InterPro" id="IPR017853">
    <property type="entry name" value="GH"/>
</dbReference>
<evidence type="ECO:0000313" key="7">
    <source>
        <dbReference type="EMBL" id="THF80252.1"/>
    </source>
</evidence>
<dbReference type="RefSeq" id="WP_136353884.1">
    <property type="nucleotide sequence ID" value="NZ_CP046266.1"/>
</dbReference>
<dbReference type="Gene3D" id="3.20.20.80">
    <property type="entry name" value="Glycosidases"/>
    <property type="match status" value="2"/>
</dbReference>
<keyword evidence="4" id="KW-0472">Membrane</keyword>
<organism evidence="7 8">
    <name type="scientific">Metabacillus sediminilitoris</name>
    <dbReference type="NCBI Taxonomy" id="2567941"/>
    <lineage>
        <taxon>Bacteria</taxon>
        <taxon>Bacillati</taxon>
        <taxon>Bacillota</taxon>
        <taxon>Bacilli</taxon>
        <taxon>Bacillales</taxon>
        <taxon>Bacillaceae</taxon>
        <taxon>Metabacillus</taxon>
    </lineage>
</organism>
<evidence type="ECO:0000256" key="2">
    <source>
        <dbReference type="ARBA" id="ARBA00022723"/>
    </source>
</evidence>
<evidence type="ECO:0000256" key="3">
    <source>
        <dbReference type="ARBA" id="ARBA00022729"/>
    </source>
</evidence>
<feature type="chain" id="PRO_5039165909" evidence="5">
    <location>
        <begin position="24"/>
        <end position="463"/>
    </location>
</feature>
<dbReference type="EMBL" id="SSNT01000007">
    <property type="protein sequence ID" value="THF80252.1"/>
    <property type="molecule type" value="Genomic_DNA"/>
</dbReference>
<dbReference type="InterPro" id="IPR013780">
    <property type="entry name" value="Glyco_hydro_b"/>
</dbReference>
<keyword evidence="4" id="KW-0812">Transmembrane</keyword>
<dbReference type="GO" id="GO:0046872">
    <property type="term" value="F:metal ion binding"/>
    <property type="evidence" value="ECO:0007669"/>
    <property type="project" value="UniProtKB-KW"/>
</dbReference>